<dbReference type="Proteomes" id="UP000183760">
    <property type="component" value="Unassembled WGS sequence"/>
</dbReference>
<evidence type="ECO:0000313" key="3">
    <source>
        <dbReference type="EMBL" id="SEU04857.1"/>
    </source>
</evidence>
<dbReference type="SUPFAM" id="SSF52949">
    <property type="entry name" value="Macro domain-like"/>
    <property type="match status" value="1"/>
</dbReference>
<dbReference type="OrthoDB" id="9780211at2"/>
<dbReference type="EMBL" id="BJXR01000017">
    <property type="protein sequence ID" value="GEN06797.1"/>
    <property type="molecule type" value="Genomic_DNA"/>
</dbReference>
<dbReference type="Pfam" id="PF01661">
    <property type="entry name" value="Macro"/>
    <property type="match status" value="1"/>
</dbReference>
<name>A0A511SYX0_MYXFU</name>
<sequence>MYNQDMAPLLRLHLRDISHSLVEAWRQEFAGLDNVTISRGDIFSEREGQVSPNDPIDIRADAIISPANSFGFMDGGIDAVYTYQLGQQVQDRLRELLEKDWGGELPVGSAVLVPTGREEIPWCISAPTMRVPTDVSETVNAYLAMRASLRCVLAYNKTAKTPIRTILTPGLGTAIGRMPALRCARQMKDAWLRTVVGPDFIPGTLRAAATDDARLKP</sequence>
<evidence type="ECO:0000259" key="1">
    <source>
        <dbReference type="PROSITE" id="PS51154"/>
    </source>
</evidence>
<dbReference type="SMART" id="SM00506">
    <property type="entry name" value="A1pp"/>
    <property type="match status" value="1"/>
</dbReference>
<dbReference type="InterPro" id="IPR002589">
    <property type="entry name" value="Macro_dom"/>
</dbReference>
<comment type="caution">
    <text evidence="2">The sequence shown here is derived from an EMBL/GenBank/DDBJ whole genome shotgun (WGS) entry which is preliminary data.</text>
</comment>
<accession>A0A511SYX0</accession>
<dbReference type="AlphaFoldDB" id="A0A511SYX0"/>
<keyword evidence="4" id="KW-1185">Reference proteome</keyword>
<dbReference type="InterPro" id="IPR043472">
    <property type="entry name" value="Macro_dom-like"/>
</dbReference>
<organism evidence="2 5">
    <name type="scientific">Myxococcus fulvus</name>
    <dbReference type="NCBI Taxonomy" id="33"/>
    <lineage>
        <taxon>Bacteria</taxon>
        <taxon>Pseudomonadati</taxon>
        <taxon>Myxococcota</taxon>
        <taxon>Myxococcia</taxon>
        <taxon>Myxococcales</taxon>
        <taxon>Cystobacterineae</taxon>
        <taxon>Myxococcaceae</taxon>
        <taxon>Myxococcus</taxon>
    </lineage>
</organism>
<dbReference type="EMBL" id="FOIB01000004">
    <property type="protein sequence ID" value="SEU04857.1"/>
    <property type="molecule type" value="Genomic_DNA"/>
</dbReference>
<reference evidence="3 4" key="1">
    <citation type="submission" date="2016-10" db="EMBL/GenBank/DDBJ databases">
        <authorList>
            <person name="Varghese N."/>
            <person name="Submissions S."/>
        </authorList>
    </citation>
    <scope>NUCLEOTIDE SEQUENCE [LARGE SCALE GENOMIC DNA]</scope>
    <source>
        <strain evidence="3 4">DSM 16525</strain>
    </source>
</reference>
<dbReference type="Gene3D" id="3.40.220.10">
    <property type="entry name" value="Leucine Aminopeptidase, subunit E, domain 1"/>
    <property type="match status" value="1"/>
</dbReference>
<protein>
    <submittedName>
        <fullName evidence="3">O-acetyl-ADP-ribose deacetylase (Regulator of RNase III), contains Macro domain</fullName>
    </submittedName>
    <submittedName>
        <fullName evidence="2">Tail protein</fullName>
    </submittedName>
</protein>
<reference evidence="2 5" key="2">
    <citation type="submission" date="2019-07" db="EMBL/GenBank/DDBJ databases">
        <title>Whole genome shotgun sequence of Myxococcus fulvus NBRC 100333.</title>
        <authorList>
            <person name="Hosoyama A."/>
            <person name="Uohara A."/>
            <person name="Ohji S."/>
            <person name="Ichikawa N."/>
        </authorList>
    </citation>
    <scope>NUCLEOTIDE SEQUENCE [LARGE SCALE GENOMIC DNA]</scope>
    <source>
        <strain evidence="2 5">NBRC 100333</strain>
    </source>
</reference>
<proteinExistence type="predicted"/>
<dbReference type="STRING" id="1334629.MFUL124B02_39295"/>
<evidence type="ECO:0000313" key="2">
    <source>
        <dbReference type="EMBL" id="GEN06797.1"/>
    </source>
</evidence>
<feature type="domain" description="Macro" evidence="1">
    <location>
        <begin position="22"/>
        <end position="217"/>
    </location>
</feature>
<evidence type="ECO:0000313" key="4">
    <source>
        <dbReference type="Proteomes" id="UP000183760"/>
    </source>
</evidence>
<evidence type="ECO:0000313" key="5">
    <source>
        <dbReference type="Proteomes" id="UP000321514"/>
    </source>
</evidence>
<dbReference type="Proteomes" id="UP000321514">
    <property type="component" value="Unassembled WGS sequence"/>
</dbReference>
<gene>
    <name evidence="2" type="ORF">MFU01_18340</name>
    <name evidence="3" type="ORF">SAMN05443572_104575</name>
</gene>
<dbReference type="PROSITE" id="PS51154">
    <property type="entry name" value="MACRO"/>
    <property type="match status" value="1"/>
</dbReference>